<reference evidence="2 3" key="1">
    <citation type="submission" date="2021-12" db="EMBL/GenBank/DDBJ databases">
        <title>Discovery of the Pendulisporaceae a myxobacterial family with distinct sporulation behavior and unique specialized metabolism.</title>
        <authorList>
            <person name="Garcia R."/>
            <person name="Popoff A."/>
            <person name="Bader C.D."/>
            <person name="Loehr J."/>
            <person name="Walesch S."/>
            <person name="Walt C."/>
            <person name="Boldt J."/>
            <person name="Bunk B."/>
            <person name="Haeckl F.J.F.P.J."/>
            <person name="Gunesch A.P."/>
            <person name="Birkelbach J."/>
            <person name="Nuebel U."/>
            <person name="Pietschmann T."/>
            <person name="Bach T."/>
            <person name="Mueller R."/>
        </authorList>
    </citation>
    <scope>NUCLEOTIDE SEQUENCE [LARGE SCALE GENOMIC DNA]</scope>
    <source>
        <strain evidence="2 3">MSr11954</strain>
    </source>
</reference>
<evidence type="ECO:0000256" key="1">
    <source>
        <dbReference type="SAM" id="MobiDB-lite"/>
    </source>
</evidence>
<dbReference type="RefSeq" id="WP_394821753.1">
    <property type="nucleotide sequence ID" value="NZ_CP089984.1"/>
</dbReference>
<evidence type="ECO:0000313" key="3">
    <source>
        <dbReference type="Proteomes" id="UP001370348"/>
    </source>
</evidence>
<evidence type="ECO:0000313" key="2">
    <source>
        <dbReference type="EMBL" id="WXB12135.1"/>
    </source>
</evidence>
<dbReference type="Proteomes" id="UP001370348">
    <property type="component" value="Chromosome"/>
</dbReference>
<feature type="region of interest" description="Disordered" evidence="1">
    <location>
        <begin position="72"/>
        <end position="102"/>
    </location>
</feature>
<organism evidence="2 3">
    <name type="scientific">Pendulispora albinea</name>
    <dbReference type="NCBI Taxonomy" id="2741071"/>
    <lineage>
        <taxon>Bacteria</taxon>
        <taxon>Pseudomonadati</taxon>
        <taxon>Myxococcota</taxon>
        <taxon>Myxococcia</taxon>
        <taxon>Myxococcales</taxon>
        <taxon>Sorangiineae</taxon>
        <taxon>Pendulisporaceae</taxon>
        <taxon>Pendulispora</taxon>
    </lineage>
</organism>
<gene>
    <name evidence="2" type="ORF">LZC94_30315</name>
</gene>
<feature type="compositionally biased region" description="Basic and acidic residues" evidence="1">
    <location>
        <begin position="34"/>
        <end position="50"/>
    </location>
</feature>
<proteinExistence type="predicted"/>
<feature type="region of interest" description="Disordered" evidence="1">
    <location>
        <begin position="25"/>
        <end position="50"/>
    </location>
</feature>
<protein>
    <submittedName>
        <fullName evidence="2">Uncharacterized protein</fullName>
    </submittedName>
</protein>
<name>A0ABZ2LSJ4_9BACT</name>
<dbReference type="EMBL" id="CP089984">
    <property type="protein sequence ID" value="WXB12135.1"/>
    <property type="molecule type" value="Genomic_DNA"/>
</dbReference>
<accession>A0ABZ2LSJ4</accession>
<sequence length="267" mass="29826">MMQPYLIAGVFGVLLTVAFYEGRSALNRSSHPGPRSEEAARRDGACETDDSARQEIADSLMRCQDRLAQREALTSTASAPDEAPAILPPSPPPYEGDRFDPTTDEWKKLAEEGRVKLSRPCTMAEGWVPSEDELRTVGLGPNDAQAIADVYKAATARSWEETQKHCAEWLGVDHRVVERIGAAMCESMLDVAAQKDEGVFRRVAEVRAGRRSETNLPPVERYYLARTKELKEFESDLAKRVGTDATRKITESTTFCMYREVWPELGR</sequence>
<keyword evidence="3" id="KW-1185">Reference proteome</keyword>